<dbReference type="STRING" id="1073325.SAMN05444483_10670"/>
<feature type="transmembrane region" description="Helical" evidence="1">
    <location>
        <begin position="74"/>
        <end position="95"/>
    </location>
</feature>
<evidence type="ECO:0000313" key="3">
    <source>
        <dbReference type="Proteomes" id="UP000183945"/>
    </source>
</evidence>
<keyword evidence="1" id="KW-1133">Transmembrane helix</keyword>
<keyword evidence="1" id="KW-0812">Transmembrane</keyword>
<dbReference type="AlphaFoldDB" id="A0A1M5HYX7"/>
<sequence length="98" mass="11502">MIKILSSKRLFYLSLIILGYFGFLYLNAKVLKWNSLFLQFIVELFTILLLVGQVGLLVIAAIHWKKDKFSIKTYAFWALLILLLNSFWTIGLWVMSRI</sequence>
<reference evidence="3" key="1">
    <citation type="submission" date="2016-11" db="EMBL/GenBank/DDBJ databases">
        <authorList>
            <person name="Varghese N."/>
            <person name="Submissions S."/>
        </authorList>
    </citation>
    <scope>NUCLEOTIDE SEQUENCE [LARGE SCALE GENOMIC DNA]</scope>
    <source>
        <strain evidence="3">DSM 24579</strain>
    </source>
</reference>
<evidence type="ECO:0000256" key="1">
    <source>
        <dbReference type="SAM" id="Phobius"/>
    </source>
</evidence>
<gene>
    <name evidence="2" type="ORF">SAMN05444483_10670</name>
</gene>
<accession>A0A1M5HYX7</accession>
<keyword evidence="1" id="KW-0472">Membrane</keyword>
<dbReference type="EMBL" id="FQVT01000006">
    <property type="protein sequence ID" value="SHG21266.1"/>
    <property type="molecule type" value="Genomic_DNA"/>
</dbReference>
<name>A0A1M5HYX7_SALEC</name>
<keyword evidence="3" id="KW-1185">Reference proteome</keyword>
<feature type="transmembrane region" description="Helical" evidence="1">
    <location>
        <begin position="40"/>
        <end position="62"/>
    </location>
</feature>
<organism evidence="2 3">
    <name type="scientific">Salegentibacter echinorum</name>
    <dbReference type="NCBI Taxonomy" id="1073325"/>
    <lineage>
        <taxon>Bacteria</taxon>
        <taxon>Pseudomonadati</taxon>
        <taxon>Bacteroidota</taxon>
        <taxon>Flavobacteriia</taxon>
        <taxon>Flavobacteriales</taxon>
        <taxon>Flavobacteriaceae</taxon>
        <taxon>Salegentibacter</taxon>
    </lineage>
</organism>
<evidence type="ECO:0000313" key="2">
    <source>
        <dbReference type="EMBL" id="SHG21266.1"/>
    </source>
</evidence>
<feature type="transmembrane region" description="Helical" evidence="1">
    <location>
        <begin position="10"/>
        <end position="28"/>
    </location>
</feature>
<protein>
    <submittedName>
        <fullName evidence="2">Uncharacterized protein</fullName>
    </submittedName>
</protein>
<dbReference type="RefSeq" id="WP_072879723.1">
    <property type="nucleotide sequence ID" value="NZ_FQVT01000006.1"/>
</dbReference>
<dbReference type="Proteomes" id="UP000183945">
    <property type="component" value="Unassembled WGS sequence"/>
</dbReference>
<proteinExistence type="predicted"/>